<keyword evidence="3 4" id="KW-0472">Membrane</keyword>
<dbReference type="InterPro" id="IPR050515">
    <property type="entry name" value="Beta-lactam/transpept"/>
</dbReference>
<dbReference type="Proteomes" id="UP000253934">
    <property type="component" value="Unassembled WGS sequence"/>
</dbReference>
<organism evidence="7 8">
    <name type="scientific">Spirobacillus cienkowskii</name>
    <dbReference type="NCBI Taxonomy" id="495820"/>
    <lineage>
        <taxon>Bacteria</taxon>
        <taxon>Pseudomonadati</taxon>
        <taxon>Bdellovibrionota</taxon>
        <taxon>Oligoflexia</taxon>
        <taxon>Silvanigrellales</taxon>
        <taxon>Spirobacillus</taxon>
    </lineage>
</organism>
<dbReference type="PANTHER" id="PTHR30627:SF1">
    <property type="entry name" value="PEPTIDOGLYCAN D,D-TRANSPEPTIDASE FTSI"/>
    <property type="match status" value="1"/>
</dbReference>
<keyword evidence="2" id="KW-0121">Carboxypeptidase</keyword>
<dbReference type="Pfam" id="PF03717">
    <property type="entry name" value="PBP_dimer"/>
    <property type="match status" value="1"/>
</dbReference>
<evidence type="ECO:0000313" key="7">
    <source>
        <dbReference type="EMBL" id="RDB35132.1"/>
    </source>
</evidence>
<feature type="domain" description="Penicillin-binding protein transpeptidase" evidence="5">
    <location>
        <begin position="270"/>
        <end position="569"/>
    </location>
</feature>
<dbReference type="GO" id="GO:0005886">
    <property type="term" value="C:plasma membrane"/>
    <property type="evidence" value="ECO:0007669"/>
    <property type="project" value="TreeGrafter"/>
</dbReference>
<dbReference type="Gene3D" id="3.90.1310.10">
    <property type="entry name" value="Penicillin-binding protein 2a (Domain 2)"/>
    <property type="match status" value="1"/>
</dbReference>
<evidence type="ECO:0000259" key="6">
    <source>
        <dbReference type="Pfam" id="PF03717"/>
    </source>
</evidence>
<keyword evidence="8" id="KW-1185">Reference proteome</keyword>
<keyword evidence="4" id="KW-1133">Transmembrane helix</keyword>
<name>A0A369KNL8_9BACT</name>
<comment type="subcellular location">
    <subcellularLocation>
        <location evidence="1">Membrane</location>
    </subcellularLocation>
</comment>
<dbReference type="Pfam" id="PF00905">
    <property type="entry name" value="Transpeptidase"/>
    <property type="match status" value="1"/>
</dbReference>
<dbReference type="InterPro" id="IPR012338">
    <property type="entry name" value="Beta-lactam/transpept-like"/>
</dbReference>
<keyword evidence="4" id="KW-0812">Transmembrane</keyword>
<dbReference type="PANTHER" id="PTHR30627">
    <property type="entry name" value="PEPTIDOGLYCAN D,D-TRANSPEPTIDASE"/>
    <property type="match status" value="1"/>
</dbReference>
<evidence type="ECO:0000256" key="2">
    <source>
        <dbReference type="ARBA" id="ARBA00022645"/>
    </source>
</evidence>
<dbReference type="EMBL" id="QOVW01000102">
    <property type="protein sequence ID" value="RDB35132.1"/>
    <property type="molecule type" value="Genomic_DNA"/>
</dbReference>
<feature type="domain" description="Penicillin-binding protein dimerisation" evidence="6">
    <location>
        <begin position="82"/>
        <end position="223"/>
    </location>
</feature>
<feature type="transmembrane region" description="Helical" evidence="4">
    <location>
        <begin position="33"/>
        <end position="53"/>
    </location>
</feature>
<evidence type="ECO:0000256" key="4">
    <source>
        <dbReference type="SAM" id="Phobius"/>
    </source>
</evidence>
<evidence type="ECO:0000313" key="8">
    <source>
        <dbReference type="Proteomes" id="UP000253934"/>
    </source>
</evidence>
<dbReference type="SUPFAM" id="SSF56519">
    <property type="entry name" value="Penicillin binding protein dimerisation domain"/>
    <property type="match status" value="1"/>
</dbReference>
<dbReference type="GO" id="GO:0071555">
    <property type="term" value="P:cell wall organization"/>
    <property type="evidence" value="ECO:0007669"/>
    <property type="project" value="TreeGrafter"/>
</dbReference>
<keyword evidence="2" id="KW-0378">Hydrolase</keyword>
<dbReference type="InterPro" id="IPR001460">
    <property type="entry name" value="PCN-bd_Tpept"/>
</dbReference>
<accession>A0A369KNL8</accession>
<dbReference type="InterPro" id="IPR036138">
    <property type="entry name" value="PBP_dimer_sf"/>
</dbReference>
<protein>
    <submittedName>
        <fullName evidence="7">Penicillin-binding protein 2</fullName>
    </submittedName>
</protein>
<dbReference type="Gene3D" id="3.30.450.330">
    <property type="match status" value="1"/>
</dbReference>
<dbReference type="SUPFAM" id="SSF56601">
    <property type="entry name" value="beta-lactamase/transpeptidase-like"/>
    <property type="match status" value="1"/>
</dbReference>
<proteinExistence type="predicted"/>
<evidence type="ECO:0000259" key="5">
    <source>
        <dbReference type="Pfam" id="PF00905"/>
    </source>
</evidence>
<keyword evidence="2" id="KW-0645">Protease</keyword>
<comment type="caution">
    <text evidence="7">The sequence shown here is derived from an EMBL/GenBank/DDBJ whole genome shotgun (WGS) entry which is preliminary data.</text>
</comment>
<gene>
    <name evidence="7" type="ORF">DCC88_11720</name>
</gene>
<dbReference type="AlphaFoldDB" id="A0A369KNL8"/>
<dbReference type="GO" id="GO:0004180">
    <property type="term" value="F:carboxypeptidase activity"/>
    <property type="evidence" value="ECO:0007669"/>
    <property type="project" value="UniProtKB-KW"/>
</dbReference>
<reference evidence="7" key="1">
    <citation type="submission" date="2018-04" db="EMBL/GenBank/DDBJ databases">
        <title>Draft genome sequence of the Candidatus Spirobacillus cienkowskii, a pathogen of freshwater Daphnia species, reconstructed from hemolymph metagenomic reads.</title>
        <authorList>
            <person name="Bresciani L."/>
            <person name="Lemos L.N."/>
            <person name="Wale N."/>
            <person name="Lin J.Y."/>
            <person name="Fernandes G.R."/>
            <person name="Duffy M.A."/>
            <person name="Rodrigues J.M."/>
        </authorList>
    </citation>
    <scope>NUCLEOTIDE SEQUENCE [LARGE SCALE GENOMIC DNA]</scope>
    <source>
        <strain evidence="7">Binning01</strain>
    </source>
</reference>
<dbReference type="InterPro" id="IPR005311">
    <property type="entry name" value="PBP_dimer"/>
</dbReference>
<evidence type="ECO:0000256" key="3">
    <source>
        <dbReference type="ARBA" id="ARBA00023136"/>
    </source>
</evidence>
<dbReference type="Gene3D" id="3.40.710.10">
    <property type="entry name" value="DD-peptidase/beta-lactamase superfamily"/>
    <property type="match status" value="1"/>
</dbReference>
<evidence type="ECO:0000256" key="1">
    <source>
        <dbReference type="ARBA" id="ARBA00004370"/>
    </source>
</evidence>
<dbReference type="GO" id="GO:0008658">
    <property type="term" value="F:penicillin binding"/>
    <property type="evidence" value="ECO:0007669"/>
    <property type="project" value="InterPro"/>
</dbReference>
<sequence>MKNYRHNTSLLKKIKNYFDPRNIKSTANFQKRAYVMSAIFFVALICILIRYAWLTFFPTSIRTKLIATGSKQFETSINLSNPRATITDRNGKVLAVSVPSTSIFLLTKKMPKDKETLEKVSKQLKIPLQELLSYRNEKKSFIWIKRQMTQSEFQKIGSLKKWKHFIDTVDEPKRVYPEKDLAAHLIGFVGSDGQGLEGIEKVYNSRLSAKAIKVDVARDAMGRTFVLAPNDASKPAQHIPQLNLSIDISIQQFAQHSLREGVIRSKAKGGSVIVVDVTTGELLAVASYPTYNLNTPPQNDPEARRFRPVMDAIELGSVAKPMWIAKALDLGLISPSTRFDVTGGKMAVPGGFIRDDHPMKILDTQGVLRYSSNIGMYKISQKAGREKFYDSLMKVGFGRSPGTGFPGEWKGRIHRPETWSEMRFANMSFGQGFAISPLQLAHALSIITGGGVDRGINLLKRENYSSEETEVGPPLQFISPKTSKVIARMMGNVTEESNAGRIPGVFVGGKTGTAQIWSKKDKAYSERTAVFEGIIPANNPKLAIIVVLDEVKVRPAYGALLAGPVFSDIGKKTVHYFNSQGIFNVEPFTNAYLDKNIDKNTPIQ</sequence>